<dbReference type="OrthoDB" id="272552at2"/>
<dbReference type="Proteomes" id="UP000308430">
    <property type="component" value="Unassembled WGS sequence"/>
</dbReference>
<dbReference type="NCBIfam" id="NF006077">
    <property type="entry name" value="PRK08223.1"/>
    <property type="match status" value="1"/>
</dbReference>
<keyword evidence="2" id="KW-0808">Transferase</keyword>
<dbReference type="GO" id="GO:0016779">
    <property type="term" value="F:nucleotidyltransferase activity"/>
    <property type="evidence" value="ECO:0007669"/>
    <property type="project" value="UniProtKB-KW"/>
</dbReference>
<reference evidence="2 3" key="1">
    <citation type="submission" date="2019-04" db="EMBL/GenBank/DDBJ databases">
        <title>Azoarcus nasutitermitis sp. nov. isolated from termite nest.</title>
        <authorList>
            <person name="Lin S.-Y."/>
            <person name="Hameed A."/>
            <person name="Hsu Y.-H."/>
            <person name="Young C.-C."/>
        </authorList>
    </citation>
    <scope>NUCLEOTIDE SEQUENCE [LARGE SCALE GENOMIC DNA]</scope>
    <source>
        <strain evidence="2 3">CC-YHH838</strain>
    </source>
</reference>
<gene>
    <name evidence="2" type="ORF">E6C76_07920</name>
</gene>
<sequence length="299" mass="32209">MTSVQNSGFDYDAAFSRNVGWVTEAEQRALRGKRVAIAGMGGVGGVHLLTLARLGIGAFNIADFDTFDVVNFNRQAGAMVSALGRPKVDVLAEMAAEVNPGLDVRRFPQGVSAGNLDDFLRGVDLYVDGLDFFAFEARRATFAACRRLGVPAVTAAPLGLGTAVLVFMPDTMSFEEYFGLEGQSEDEMALRFLLGLSPAMLQRGYLADPSRVNLAERRGPSTVAACQLCAGVSATEALRILLGRGGVRAAPHGYQFDAYRQRFVRTWRPGGHRNPLQRIGLAIARRQLAKMRVSGGNHG</sequence>
<dbReference type="PANTHER" id="PTHR43267">
    <property type="entry name" value="TRNA THREONYLCARBAMOYLADENOSINE DEHYDRATASE"/>
    <property type="match status" value="1"/>
</dbReference>
<dbReference type="PANTHER" id="PTHR43267:SF1">
    <property type="entry name" value="TRNA THREONYLCARBAMOYLADENOSINE DEHYDRATASE"/>
    <property type="match status" value="1"/>
</dbReference>
<feature type="domain" description="THIF-type NAD/FAD binding fold" evidence="1">
    <location>
        <begin position="16"/>
        <end position="275"/>
    </location>
</feature>
<dbReference type="AlphaFoldDB" id="A0A4S4B0H2"/>
<evidence type="ECO:0000313" key="3">
    <source>
        <dbReference type="Proteomes" id="UP000308430"/>
    </source>
</evidence>
<dbReference type="SUPFAM" id="SSF69572">
    <property type="entry name" value="Activating enzymes of the ubiquitin-like proteins"/>
    <property type="match status" value="1"/>
</dbReference>
<name>A0A4S4B0H2_9RHOO</name>
<accession>A0A4S4B0H2</accession>
<dbReference type="EMBL" id="SSOC01000003">
    <property type="protein sequence ID" value="THF65502.1"/>
    <property type="molecule type" value="Genomic_DNA"/>
</dbReference>
<dbReference type="GO" id="GO:0061503">
    <property type="term" value="F:tRNA threonylcarbamoyladenosine dehydratase"/>
    <property type="evidence" value="ECO:0007669"/>
    <property type="project" value="TreeGrafter"/>
</dbReference>
<keyword evidence="2" id="KW-0548">Nucleotidyltransferase</keyword>
<dbReference type="InterPro" id="IPR045886">
    <property type="entry name" value="ThiF/MoeB/HesA"/>
</dbReference>
<proteinExistence type="predicted"/>
<dbReference type="InterPro" id="IPR000594">
    <property type="entry name" value="ThiF_NAD_FAD-bd"/>
</dbReference>
<evidence type="ECO:0000313" key="2">
    <source>
        <dbReference type="EMBL" id="THF65502.1"/>
    </source>
</evidence>
<comment type="caution">
    <text evidence="2">The sequence shown here is derived from an EMBL/GenBank/DDBJ whole genome shotgun (WGS) entry which is preliminary data.</text>
</comment>
<dbReference type="InterPro" id="IPR035985">
    <property type="entry name" value="Ubiquitin-activating_enz"/>
</dbReference>
<dbReference type="RefSeq" id="WP_136347707.1">
    <property type="nucleotide sequence ID" value="NZ_SSOC01000003.1"/>
</dbReference>
<keyword evidence="3" id="KW-1185">Reference proteome</keyword>
<dbReference type="Pfam" id="PF00899">
    <property type="entry name" value="ThiF"/>
    <property type="match status" value="1"/>
</dbReference>
<dbReference type="CDD" id="cd01483">
    <property type="entry name" value="E1_enzyme_family"/>
    <property type="match status" value="1"/>
</dbReference>
<evidence type="ECO:0000259" key="1">
    <source>
        <dbReference type="Pfam" id="PF00899"/>
    </source>
</evidence>
<dbReference type="GO" id="GO:0061504">
    <property type="term" value="P:cyclic threonylcarbamoyladenosine biosynthetic process"/>
    <property type="evidence" value="ECO:0007669"/>
    <property type="project" value="TreeGrafter"/>
</dbReference>
<dbReference type="Gene3D" id="3.40.50.720">
    <property type="entry name" value="NAD(P)-binding Rossmann-like Domain"/>
    <property type="match status" value="1"/>
</dbReference>
<organism evidence="2 3">
    <name type="scientific">Pseudothauera nasutitermitis</name>
    <dbReference type="NCBI Taxonomy" id="2565930"/>
    <lineage>
        <taxon>Bacteria</taxon>
        <taxon>Pseudomonadati</taxon>
        <taxon>Pseudomonadota</taxon>
        <taxon>Betaproteobacteria</taxon>
        <taxon>Rhodocyclales</taxon>
        <taxon>Zoogloeaceae</taxon>
        <taxon>Pseudothauera</taxon>
    </lineage>
</organism>
<dbReference type="GO" id="GO:0008641">
    <property type="term" value="F:ubiquitin-like modifier activating enzyme activity"/>
    <property type="evidence" value="ECO:0007669"/>
    <property type="project" value="InterPro"/>
</dbReference>
<protein>
    <submittedName>
        <fullName evidence="2">ThiF family adenylyltransferase</fullName>
    </submittedName>
</protein>